<dbReference type="EMBL" id="MKVH01000024">
    <property type="protein sequence ID" value="OJX57205.1"/>
    <property type="molecule type" value="Genomic_DNA"/>
</dbReference>
<dbReference type="STRING" id="1895771.BGO89_11970"/>
<evidence type="ECO:0000313" key="1">
    <source>
        <dbReference type="EMBL" id="OJX57205.1"/>
    </source>
</evidence>
<dbReference type="Proteomes" id="UP000184233">
    <property type="component" value="Unassembled WGS sequence"/>
</dbReference>
<dbReference type="AlphaFoldDB" id="A0A1M3KXV1"/>
<gene>
    <name evidence="1" type="ORF">BGO89_11970</name>
</gene>
<reference evidence="1 2" key="1">
    <citation type="submission" date="2016-09" db="EMBL/GenBank/DDBJ databases">
        <title>Genome-resolved meta-omics ties microbial dynamics to process performance in biotechnology for thiocyanate degradation.</title>
        <authorList>
            <person name="Kantor R.S."/>
            <person name="Huddy R.J."/>
            <person name="Iyer R."/>
            <person name="Thomas B.C."/>
            <person name="Brown C.T."/>
            <person name="Anantharaman K."/>
            <person name="Tringe S."/>
            <person name="Hettich R.L."/>
            <person name="Harrison S.T."/>
            <person name="Banfield J.F."/>
        </authorList>
    </citation>
    <scope>NUCLEOTIDE SEQUENCE [LARGE SCALE GENOMIC DNA]</scope>
    <source>
        <strain evidence="1">59-99</strain>
    </source>
</reference>
<comment type="caution">
    <text evidence="1">The sequence shown here is derived from an EMBL/GenBank/DDBJ whole genome shotgun (WGS) entry which is preliminary data.</text>
</comment>
<sequence length="84" mass="9200">MIGVPVSASREQRVELLDSPDAKFDPSLFPPGSVEYVDGGRGIVTGRDDIPDRTDVRMAFRIGLHYDIPFGSMFAMSTPSAWPT</sequence>
<proteinExistence type="predicted"/>
<name>A0A1M3KXV1_9BACT</name>
<accession>A0A1M3KXV1</accession>
<evidence type="ECO:0000313" key="2">
    <source>
        <dbReference type="Proteomes" id="UP000184233"/>
    </source>
</evidence>
<organism evidence="1 2">
    <name type="scientific">Candidatus Kapaibacterium thiocyanatum</name>
    <dbReference type="NCBI Taxonomy" id="1895771"/>
    <lineage>
        <taxon>Bacteria</taxon>
        <taxon>Pseudomonadati</taxon>
        <taxon>Candidatus Kapaibacteriota</taxon>
        <taxon>Candidatus Kapaibacteriia</taxon>
        <taxon>Candidatus Kapaibacteriales</taxon>
        <taxon>Candidatus Kapaibacteriaceae</taxon>
        <taxon>Candidatus Kapaibacterium</taxon>
    </lineage>
</organism>
<protein>
    <submittedName>
        <fullName evidence="1">Uncharacterized protein</fullName>
    </submittedName>
</protein>